<accession>A0A3M9N6G0</accession>
<sequence length="189" mass="20597">MRQRFHLIGLLIFAAMLLPAVSQAQSGSVEKRESGRTTTTSVTPVRQGVLMRNGKMMEIQGKGYAPLTKARTFPNGSTLQPNGTLTVTGGEVLQLNEGDRMDLQGNLTRSPVVVQRSSTVTGDTTGIGKQLLQAQQMNERLKLLQEKQRVLQLKSELLQQTVQSKPDAASLKKLDADISAVQKQIAAQE</sequence>
<dbReference type="Pfam" id="PF20606">
    <property type="entry name" value="DUF6799"/>
    <property type="match status" value="1"/>
</dbReference>
<keyword evidence="1" id="KW-0175">Coiled coil</keyword>
<reference evidence="4 5" key="1">
    <citation type="submission" date="2018-11" db="EMBL/GenBank/DDBJ databases">
        <title>Rufibacter latericius sp. nov., isolated from water in Baiyang Lake.</title>
        <authorList>
            <person name="Yang Y."/>
        </authorList>
    </citation>
    <scope>NUCLEOTIDE SEQUENCE [LARGE SCALE GENOMIC DNA]</scope>
    <source>
        <strain evidence="4 5">MCC P1</strain>
    </source>
</reference>
<evidence type="ECO:0000256" key="1">
    <source>
        <dbReference type="SAM" id="Coils"/>
    </source>
</evidence>
<keyword evidence="2" id="KW-0732">Signal</keyword>
<organism evidence="4 5">
    <name type="scientific">Rufibacter immobilis</name>
    <dbReference type="NCBI Taxonomy" id="1348778"/>
    <lineage>
        <taxon>Bacteria</taxon>
        <taxon>Pseudomonadati</taxon>
        <taxon>Bacteroidota</taxon>
        <taxon>Cytophagia</taxon>
        <taxon>Cytophagales</taxon>
        <taxon>Hymenobacteraceae</taxon>
        <taxon>Rufibacter</taxon>
    </lineage>
</organism>
<dbReference type="EMBL" id="RJJE01000001">
    <property type="protein sequence ID" value="RNI32877.1"/>
    <property type="molecule type" value="Genomic_DNA"/>
</dbReference>
<evidence type="ECO:0000313" key="4">
    <source>
        <dbReference type="EMBL" id="RNI32877.1"/>
    </source>
</evidence>
<feature type="signal peptide" evidence="2">
    <location>
        <begin position="1"/>
        <end position="24"/>
    </location>
</feature>
<feature type="chain" id="PRO_5018117968" description="DUF6799 domain-containing protein" evidence="2">
    <location>
        <begin position="25"/>
        <end position="189"/>
    </location>
</feature>
<protein>
    <recommendedName>
        <fullName evidence="3">DUF6799 domain-containing protein</fullName>
    </recommendedName>
</protein>
<dbReference type="RefSeq" id="WP_123131076.1">
    <property type="nucleotide sequence ID" value="NZ_RJJE01000001.1"/>
</dbReference>
<evidence type="ECO:0000259" key="3">
    <source>
        <dbReference type="Pfam" id="PF20606"/>
    </source>
</evidence>
<name>A0A3M9N6G0_9BACT</name>
<dbReference type="InterPro" id="IPR046478">
    <property type="entry name" value="DUF6799"/>
</dbReference>
<evidence type="ECO:0000313" key="5">
    <source>
        <dbReference type="Proteomes" id="UP000271010"/>
    </source>
</evidence>
<proteinExistence type="predicted"/>
<dbReference type="AlphaFoldDB" id="A0A3M9N6G0"/>
<keyword evidence="5" id="KW-1185">Reference proteome</keyword>
<dbReference type="OrthoDB" id="893823at2"/>
<gene>
    <name evidence="4" type="ORF">EFA69_00170</name>
</gene>
<feature type="coiled-coil region" evidence="1">
    <location>
        <begin position="127"/>
        <end position="154"/>
    </location>
</feature>
<feature type="domain" description="DUF6799" evidence="3">
    <location>
        <begin position="47"/>
        <end position="107"/>
    </location>
</feature>
<comment type="caution">
    <text evidence="4">The sequence shown here is derived from an EMBL/GenBank/DDBJ whole genome shotgun (WGS) entry which is preliminary data.</text>
</comment>
<dbReference type="Proteomes" id="UP000271010">
    <property type="component" value="Unassembled WGS sequence"/>
</dbReference>
<evidence type="ECO:0000256" key="2">
    <source>
        <dbReference type="SAM" id="SignalP"/>
    </source>
</evidence>